<accession>K3Z0I9</accession>
<evidence type="ECO:0000256" key="1">
    <source>
        <dbReference type="SAM" id="MobiDB-lite"/>
    </source>
</evidence>
<evidence type="ECO:0000313" key="2">
    <source>
        <dbReference type="EnsemblPlants" id="KQL30993"/>
    </source>
</evidence>
<feature type="compositionally biased region" description="Low complexity" evidence="1">
    <location>
        <begin position="1"/>
        <end position="11"/>
    </location>
</feature>
<dbReference type="HOGENOM" id="CLU_1559281_0_0_1"/>
<proteinExistence type="predicted"/>
<feature type="compositionally biased region" description="Basic residues" evidence="1">
    <location>
        <begin position="51"/>
        <end position="79"/>
    </location>
</feature>
<dbReference type="eggNOG" id="ENOG502R4QP">
    <property type="taxonomic scope" value="Eukaryota"/>
</dbReference>
<organism evidence="2 3">
    <name type="scientific">Setaria italica</name>
    <name type="common">Foxtail millet</name>
    <name type="synonym">Panicum italicum</name>
    <dbReference type="NCBI Taxonomy" id="4555"/>
    <lineage>
        <taxon>Eukaryota</taxon>
        <taxon>Viridiplantae</taxon>
        <taxon>Streptophyta</taxon>
        <taxon>Embryophyta</taxon>
        <taxon>Tracheophyta</taxon>
        <taxon>Spermatophyta</taxon>
        <taxon>Magnoliopsida</taxon>
        <taxon>Liliopsida</taxon>
        <taxon>Poales</taxon>
        <taxon>Poaceae</taxon>
        <taxon>PACMAD clade</taxon>
        <taxon>Panicoideae</taxon>
        <taxon>Panicodae</taxon>
        <taxon>Paniceae</taxon>
        <taxon>Cenchrinae</taxon>
        <taxon>Setaria</taxon>
    </lineage>
</organism>
<dbReference type="EMBL" id="AGNK02000502">
    <property type="status" value="NOT_ANNOTATED_CDS"/>
    <property type="molecule type" value="Genomic_DNA"/>
</dbReference>
<dbReference type="Proteomes" id="UP000004995">
    <property type="component" value="Unassembled WGS sequence"/>
</dbReference>
<feature type="region of interest" description="Disordered" evidence="1">
    <location>
        <begin position="1"/>
        <end position="84"/>
    </location>
</feature>
<dbReference type="Gramene" id="KQL30993">
    <property type="protein sequence ID" value="KQL30993"/>
    <property type="gene ID" value="SETIT_020055mg"/>
</dbReference>
<dbReference type="AlphaFoldDB" id="K3Z0I9"/>
<sequence length="172" mass="19344">ACATGKRGLQGRVRRRGRRRARGRPRAHHSGRERFVPRRERVRCSRTGPTRSRHQLPVRRTKSRSQKPPRRGSVHRARRSLATPTVGESKVACRGGGCVEFGATVFTVTEGYEMAEVLEGGALRVLGSESFFDASTCTRKHFVDVPGKTEAMLLLMSVLEEHRRIVGIQRLF</sequence>
<dbReference type="InParanoid" id="K3Z0I9"/>
<name>K3Z0I9_SETIT</name>
<feature type="compositionally biased region" description="Basic and acidic residues" evidence="1">
    <location>
        <begin position="30"/>
        <end position="43"/>
    </location>
</feature>
<reference evidence="2" key="2">
    <citation type="submission" date="2018-08" db="UniProtKB">
        <authorList>
            <consortium name="EnsemblPlants"/>
        </authorList>
    </citation>
    <scope>IDENTIFICATION</scope>
    <source>
        <strain evidence="2">Yugu1</strain>
    </source>
</reference>
<dbReference type="EnsemblPlants" id="KQL30993">
    <property type="protein sequence ID" value="KQL30993"/>
    <property type="gene ID" value="SETIT_020055mg"/>
</dbReference>
<protein>
    <submittedName>
        <fullName evidence="2">Uncharacterized protein</fullName>
    </submittedName>
</protein>
<evidence type="ECO:0000313" key="3">
    <source>
        <dbReference type="Proteomes" id="UP000004995"/>
    </source>
</evidence>
<reference evidence="3" key="1">
    <citation type="journal article" date="2012" name="Nat. Biotechnol.">
        <title>Reference genome sequence of the model plant Setaria.</title>
        <authorList>
            <person name="Bennetzen J.L."/>
            <person name="Schmutz J."/>
            <person name="Wang H."/>
            <person name="Percifield R."/>
            <person name="Hawkins J."/>
            <person name="Pontaroli A.C."/>
            <person name="Estep M."/>
            <person name="Feng L."/>
            <person name="Vaughn J.N."/>
            <person name="Grimwood J."/>
            <person name="Jenkins J."/>
            <person name="Barry K."/>
            <person name="Lindquist E."/>
            <person name="Hellsten U."/>
            <person name="Deshpande S."/>
            <person name="Wang X."/>
            <person name="Wu X."/>
            <person name="Mitros T."/>
            <person name="Triplett J."/>
            <person name="Yang X."/>
            <person name="Ye C.Y."/>
            <person name="Mauro-Herrera M."/>
            <person name="Wang L."/>
            <person name="Li P."/>
            <person name="Sharma M."/>
            <person name="Sharma R."/>
            <person name="Ronald P.C."/>
            <person name="Panaud O."/>
            <person name="Kellogg E.A."/>
            <person name="Brutnell T.P."/>
            <person name="Doust A.N."/>
            <person name="Tuskan G.A."/>
            <person name="Rokhsar D."/>
            <person name="Devos K.M."/>
        </authorList>
    </citation>
    <scope>NUCLEOTIDE SEQUENCE [LARGE SCALE GENOMIC DNA]</scope>
    <source>
        <strain evidence="3">cv. Yugu1</strain>
    </source>
</reference>
<keyword evidence="3" id="KW-1185">Reference proteome</keyword>
<feature type="compositionally biased region" description="Basic residues" evidence="1">
    <location>
        <begin position="12"/>
        <end position="29"/>
    </location>
</feature>